<dbReference type="SUPFAM" id="SSF56529">
    <property type="entry name" value="FAH"/>
    <property type="match status" value="1"/>
</dbReference>
<dbReference type="GO" id="GO:0016787">
    <property type="term" value="F:hydrolase activity"/>
    <property type="evidence" value="ECO:0007669"/>
    <property type="project" value="UniProtKB-KW"/>
</dbReference>
<dbReference type="InterPro" id="IPR011234">
    <property type="entry name" value="Fumarylacetoacetase-like_C"/>
</dbReference>
<dbReference type="EMBL" id="JAJTTA010000008">
    <property type="protein sequence ID" value="MCF0043532.1"/>
    <property type="molecule type" value="Genomic_DNA"/>
</dbReference>
<keyword evidence="4" id="KW-0378">Hydrolase</keyword>
<name>A0A9X1PFD8_9BACT</name>
<dbReference type="PANTHER" id="PTHR42796:SF7">
    <property type="entry name" value="2-DEHYDRO-3-DEOXY-D-ARABINONATE DEHYDRATASE"/>
    <property type="match status" value="1"/>
</dbReference>
<keyword evidence="2" id="KW-0479">Metal-binding</keyword>
<dbReference type="Proteomes" id="UP001139700">
    <property type="component" value="Unassembled WGS sequence"/>
</dbReference>
<sequence>MKLYKTENGILLERDDLFYRLHETDWDQTVNRDDLYGWLEIQVESLIPLTFTDDIPMPEILAPIGSQEVWASGVTYFRSRTARMEESEKAGGGSFYDRVYEAERPELFFKSTAWRVVGNHGTVRIRRDSTWDVPEPELTLFASSSGTLVGYTIGNDMSSRSIEGENPLYLPQAKSYTGSAALGPCLYVPEFALGDDTVIDLAIVRAGEEVFSGEVTLAQMKRKPDELLQYLFREMAFPHGAYLMTGTGIIPPSDFTLQQGDIVHISIEPIGTLTNVVG</sequence>
<proteinExistence type="inferred from homology"/>
<protein>
    <submittedName>
        <fullName evidence="4">Fumarylacetoacetate hydrolase family protein</fullName>
    </submittedName>
</protein>
<dbReference type="Pfam" id="PF01557">
    <property type="entry name" value="FAA_hydrolase"/>
    <property type="match status" value="1"/>
</dbReference>
<dbReference type="AlphaFoldDB" id="A0A9X1PFD8"/>
<dbReference type="PANTHER" id="PTHR42796">
    <property type="entry name" value="FUMARYLACETOACETATE HYDROLASE DOMAIN-CONTAINING PROTEIN 2A-RELATED"/>
    <property type="match status" value="1"/>
</dbReference>
<dbReference type="InterPro" id="IPR051121">
    <property type="entry name" value="FAH"/>
</dbReference>
<reference evidence="4" key="1">
    <citation type="submission" date="2021-12" db="EMBL/GenBank/DDBJ databases">
        <title>Novel species in genus Dyadobacter.</title>
        <authorList>
            <person name="Ma C."/>
        </authorList>
    </citation>
    <scope>NUCLEOTIDE SEQUENCE</scope>
    <source>
        <strain evidence="4">CY399</strain>
    </source>
</reference>
<organism evidence="4 5">
    <name type="scientific">Dyadobacter fanqingshengii</name>
    <dbReference type="NCBI Taxonomy" id="2906443"/>
    <lineage>
        <taxon>Bacteria</taxon>
        <taxon>Pseudomonadati</taxon>
        <taxon>Bacteroidota</taxon>
        <taxon>Cytophagia</taxon>
        <taxon>Cytophagales</taxon>
        <taxon>Spirosomataceae</taxon>
        <taxon>Dyadobacter</taxon>
    </lineage>
</organism>
<dbReference type="GO" id="GO:0044281">
    <property type="term" value="P:small molecule metabolic process"/>
    <property type="evidence" value="ECO:0007669"/>
    <property type="project" value="UniProtKB-ARBA"/>
</dbReference>
<dbReference type="Gene3D" id="3.90.850.10">
    <property type="entry name" value="Fumarylacetoacetase-like, C-terminal domain"/>
    <property type="match status" value="1"/>
</dbReference>
<dbReference type="InterPro" id="IPR036663">
    <property type="entry name" value="Fumarylacetoacetase_C_sf"/>
</dbReference>
<evidence type="ECO:0000256" key="2">
    <source>
        <dbReference type="ARBA" id="ARBA00022723"/>
    </source>
</evidence>
<comment type="caution">
    <text evidence="4">The sequence shown here is derived from an EMBL/GenBank/DDBJ whole genome shotgun (WGS) entry which is preliminary data.</text>
</comment>
<keyword evidence="5" id="KW-1185">Reference proteome</keyword>
<gene>
    <name evidence="4" type="ORF">LXM24_25735</name>
</gene>
<evidence type="ECO:0000313" key="5">
    <source>
        <dbReference type="Proteomes" id="UP001139700"/>
    </source>
</evidence>
<dbReference type="GO" id="GO:0046872">
    <property type="term" value="F:metal ion binding"/>
    <property type="evidence" value="ECO:0007669"/>
    <property type="project" value="UniProtKB-KW"/>
</dbReference>
<dbReference type="RefSeq" id="WP_234616269.1">
    <property type="nucleotide sequence ID" value="NZ_CP098806.1"/>
</dbReference>
<comment type="similarity">
    <text evidence="1">Belongs to the FAH family.</text>
</comment>
<evidence type="ECO:0000256" key="1">
    <source>
        <dbReference type="ARBA" id="ARBA00010211"/>
    </source>
</evidence>
<accession>A0A9X1PFD8</accession>
<feature type="domain" description="Fumarylacetoacetase-like C-terminal" evidence="3">
    <location>
        <begin position="149"/>
        <end position="277"/>
    </location>
</feature>
<evidence type="ECO:0000313" key="4">
    <source>
        <dbReference type="EMBL" id="MCF0043532.1"/>
    </source>
</evidence>
<evidence type="ECO:0000259" key="3">
    <source>
        <dbReference type="Pfam" id="PF01557"/>
    </source>
</evidence>